<name>A0A8J3P0R6_9ACTN</name>
<comment type="caution">
    <text evidence="1">The sequence shown here is derived from an EMBL/GenBank/DDBJ whole genome shotgun (WGS) entry which is preliminary data.</text>
</comment>
<organism evidence="1 2">
    <name type="scientific">Catellatospora citrea</name>
    <dbReference type="NCBI Taxonomy" id="53366"/>
    <lineage>
        <taxon>Bacteria</taxon>
        <taxon>Bacillati</taxon>
        <taxon>Actinomycetota</taxon>
        <taxon>Actinomycetes</taxon>
        <taxon>Micromonosporales</taxon>
        <taxon>Micromonosporaceae</taxon>
        <taxon>Catellatospora</taxon>
    </lineage>
</organism>
<dbReference type="EMBL" id="BONH01000009">
    <property type="protein sequence ID" value="GIF97670.1"/>
    <property type="molecule type" value="Genomic_DNA"/>
</dbReference>
<proteinExistence type="predicted"/>
<dbReference type="AlphaFoldDB" id="A0A8J3P0R6"/>
<dbReference type="Proteomes" id="UP000659904">
    <property type="component" value="Unassembled WGS sequence"/>
</dbReference>
<evidence type="ECO:0000313" key="1">
    <source>
        <dbReference type="EMBL" id="GIF97670.1"/>
    </source>
</evidence>
<protein>
    <recommendedName>
        <fullName evidence="3">Phosphotransferase family enzyme</fullName>
    </recommendedName>
</protein>
<accession>A0A8J3P0R6</accession>
<keyword evidence="2" id="KW-1185">Reference proteome</keyword>
<evidence type="ECO:0008006" key="3">
    <source>
        <dbReference type="Google" id="ProtNLM"/>
    </source>
</evidence>
<dbReference type="RefSeq" id="WP_120315189.1">
    <property type="nucleotide sequence ID" value="NZ_BONH01000009.1"/>
</dbReference>
<reference evidence="1 2" key="1">
    <citation type="submission" date="2021-01" db="EMBL/GenBank/DDBJ databases">
        <title>Whole genome shotgun sequence of Catellatospora citrea NBRC 14495.</title>
        <authorList>
            <person name="Komaki H."/>
            <person name="Tamura T."/>
        </authorList>
    </citation>
    <scope>NUCLEOTIDE SEQUENCE [LARGE SCALE GENOMIC DNA]</scope>
    <source>
        <strain evidence="1 2">NBRC 14495</strain>
    </source>
</reference>
<sequence>MSAIRPLPRRLDATDDDLSRAHDAARALAAATLGRDPGPMTTAASMSHYVYIGTGVVVKLVDVGGHHRLELEVALAPHLPSGLGAPLLTSGRRALGTCDVRYACFTRMPGASPGVGLPGADTTTARRWSEQAVRWLDDLHTWTPTGTARQLLAESPVHEGFTGRAALIAEIDAILAADRDTSSPVRCSTG</sequence>
<gene>
    <name evidence="1" type="ORF">Cci01nite_27640</name>
</gene>
<evidence type="ECO:0000313" key="2">
    <source>
        <dbReference type="Proteomes" id="UP000659904"/>
    </source>
</evidence>